<accession>A0A0C9UNP7</accession>
<proteinExistence type="predicted"/>
<dbReference type="EMBL" id="KN837346">
    <property type="protein sequence ID" value="KIJ27111.1"/>
    <property type="molecule type" value="Genomic_DNA"/>
</dbReference>
<dbReference type="HOGENOM" id="CLU_1099087_0_0_1"/>
<gene>
    <name evidence="1" type="ORF">M422DRAFT_55198</name>
</gene>
<dbReference type="Proteomes" id="UP000054279">
    <property type="component" value="Unassembled WGS sequence"/>
</dbReference>
<evidence type="ECO:0000313" key="1">
    <source>
        <dbReference type="EMBL" id="KIJ27111.1"/>
    </source>
</evidence>
<organism evidence="1 2">
    <name type="scientific">Sphaerobolus stellatus (strain SS14)</name>
    <dbReference type="NCBI Taxonomy" id="990650"/>
    <lineage>
        <taxon>Eukaryota</taxon>
        <taxon>Fungi</taxon>
        <taxon>Dikarya</taxon>
        <taxon>Basidiomycota</taxon>
        <taxon>Agaricomycotina</taxon>
        <taxon>Agaricomycetes</taxon>
        <taxon>Phallomycetidae</taxon>
        <taxon>Geastrales</taxon>
        <taxon>Sphaerobolaceae</taxon>
        <taxon>Sphaerobolus</taxon>
    </lineage>
</organism>
<protein>
    <submittedName>
        <fullName evidence="1">Unplaced genomic scaffold SPHSTscaffold_271, whole genome shotgun sequence</fullName>
    </submittedName>
</protein>
<evidence type="ECO:0000313" key="2">
    <source>
        <dbReference type="Proteomes" id="UP000054279"/>
    </source>
</evidence>
<dbReference type="AlphaFoldDB" id="A0A0C9UNP7"/>
<keyword evidence="2" id="KW-1185">Reference proteome</keyword>
<name>A0A0C9UNP7_SPHS4</name>
<reference evidence="1 2" key="1">
    <citation type="submission" date="2014-06" db="EMBL/GenBank/DDBJ databases">
        <title>Evolutionary Origins and Diversification of the Mycorrhizal Mutualists.</title>
        <authorList>
            <consortium name="DOE Joint Genome Institute"/>
            <consortium name="Mycorrhizal Genomics Consortium"/>
            <person name="Kohler A."/>
            <person name="Kuo A."/>
            <person name="Nagy L.G."/>
            <person name="Floudas D."/>
            <person name="Copeland A."/>
            <person name="Barry K.W."/>
            <person name="Cichocki N."/>
            <person name="Veneault-Fourrey C."/>
            <person name="LaButti K."/>
            <person name="Lindquist E.A."/>
            <person name="Lipzen A."/>
            <person name="Lundell T."/>
            <person name="Morin E."/>
            <person name="Murat C."/>
            <person name="Riley R."/>
            <person name="Ohm R."/>
            <person name="Sun H."/>
            <person name="Tunlid A."/>
            <person name="Henrissat B."/>
            <person name="Grigoriev I.V."/>
            <person name="Hibbett D.S."/>
            <person name="Martin F."/>
        </authorList>
    </citation>
    <scope>NUCLEOTIDE SEQUENCE [LARGE SCALE GENOMIC DNA]</scope>
    <source>
        <strain evidence="1 2">SS14</strain>
    </source>
</reference>
<sequence>MAEYKLKERAPRPAYFFADVSIYFKVDKIIYKLHPVLLALGSKMLADMFSIPFHLQMEELKASLWIMPSHSSILSQVKKKSMEDFSLQELDNLLEIASFFQWEDAKDFALQALSSRIVPDSCNYSSYGVSLENISPDTTMKAVVLSMIPSGDTATGLIMISSVVVSMIADNKVEYNIQPSKVITVGKVKDGTSLPVTSTSIDLMQRCHWWCAVLLGHLGKEIAGVPAVFCMEFETQFEALFKTVPSSRITMPI</sequence>
<dbReference type="OrthoDB" id="2804507at2759"/>